<dbReference type="AlphaFoldDB" id="A0AAW3APF1"/>
<feature type="region of interest" description="Disordered" evidence="1">
    <location>
        <begin position="156"/>
        <end position="214"/>
    </location>
</feature>
<feature type="compositionally biased region" description="Low complexity" evidence="1">
    <location>
        <begin position="112"/>
        <end position="126"/>
    </location>
</feature>
<feature type="region of interest" description="Disordered" evidence="1">
    <location>
        <begin position="522"/>
        <end position="550"/>
    </location>
</feature>
<gene>
    <name evidence="2" type="ORF">Q4I31_002349</name>
</gene>
<evidence type="ECO:0000313" key="3">
    <source>
        <dbReference type="Proteomes" id="UP001500131"/>
    </source>
</evidence>
<organism evidence="2 3">
    <name type="scientific">Leishmania lindenbergi</name>
    <dbReference type="NCBI Taxonomy" id="651832"/>
    <lineage>
        <taxon>Eukaryota</taxon>
        <taxon>Discoba</taxon>
        <taxon>Euglenozoa</taxon>
        <taxon>Kinetoplastea</taxon>
        <taxon>Metakinetoplastina</taxon>
        <taxon>Trypanosomatida</taxon>
        <taxon>Trypanosomatidae</taxon>
        <taxon>Leishmaniinae</taxon>
        <taxon>Leishmania</taxon>
    </lineage>
</organism>
<feature type="compositionally biased region" description="Low complexity" evidence="1">
    <location>
        <begin position="535"/>
        <end position="550"/>
    </location>
</feature>
<sequence length="883" mass="96449">MDAQATISLSAMATLRSNEAAQSTSVAGVPGSRQPHSSRLAAPLSSSAAAAALALTSKQRFVRKDTLHSIAFLLRHVAVQIEAAALQDVMADPVASEYIMASVDRADELNSTTASASAPAASCFPSDADRPAHRSMSSSESGADWVADAWVPSPRHDAVTQGMDSPLLRPTTVSNNLVRVPSMPTSSSIGSRSRHGRPSLPLSELRRQSRPAVSRTPIEQAIHAAIAAARSQTPPYSFPEKWFGHPAEAVALHAAQSLARDTVLNPSMRRALAATAKGFRPHWQAPEFSSKHALTTSTSFVAVSQSESPGTAVTLPPPSPTTSRPVTATHRSPSYSRADRKKVLAVATAQPPLFFDNMLLDPETNRYLFRGCAFREEARVLQAPAVNASLTTASYVGDRESRDHANKPSRGSLSPSLLLVREYIPISAECSIVGEELQPLDASRDDTDAVVVQCFSLLPSQLAHIRPNQYQLLPESTIVTCLLVALPGCVTLATPLDVFLHNVRHSLLMVAGYSLDRLLGNPHGATKETRQSGGTRTSSPTATMTSSTSTAHESILYSSSSLEVTCGGGASIISASGAATKASLDTTGRDRDAARIAVVQEKLAQVVLPDILDEAMHAICSTLVVYCTQREQWRHMRVAVDAVLVLQRFFRGCLAVKERAVRRMMRLWRRLEVDARLKLQQHRPLPSAVEKIDSVANNILQEHMLTSTSYKRAFIEEQWAQRRRSFAAWRQDKEWDSVFASAGWRKKSSVDGNATDSAAEKRLRSARLSAAEQLRLESEFNKRRGWSSSVILQCAVPPSSPTAAETYAEREQVAIRRLLSWYIDPRELLYLSHQRLLETLKGSVFRMEEVQLELKRATNRVMQEDSTTPLTDSVSCNSVHQRR</sequence>
<evidence type="ECO:0000313" key="2">
    <source>
        <dbReference type="EMBL" id="KAL0509264.1"/>
    </source>
</evidence>
<proteinExistence type="predicted"/>
<feature type="region of interest" description="Disordered" evidence="1">
    <location>
        <begin position="305"/>
        <end position="334"/>
    </location>
</feature>
<feature type="compositionally biased region" description="Low complexity" evidence="1">
    <location>
        <begin position="181"/>
        <end position="191"/>
    </location>
</feature>
<dbReference type="Proteomes" id="UP001500131">
    <property type="component" value="Unassembled WGS sequence"/>
</dbReference>
<name>A0AAW3APF1_9TRYP</name>
<feature type="region of interest" description="Disordered" evidence="1">
    <location>
        <begin position="112"/>
        <end position="140"/>
    </location>
</feature>
<keyword evidence="3" id="KW-1185">Reference proteome</keyword>
<dbReference type="EMBL" id="JBAMZK010000016">
    <property type="protein sequence ID" value="KAL0509264.1"/>
    <property type="molecule type" value="Genomic_DNA"/>
</dbReference>
<evidence type="ECO:0000256" key="1">
    <source>
        <dbReference type="SAM" id="MobiDB-lite"/>
    </source>
</evidence>
<feature type="region of interest" description="Disordered" evidence="1">
    <location>
        <begin position="862"/>
        <end position="883"/>
    </location>
</feature>
<accession>A0AAW3APF1</accession>
<protein>
    <submittedName>
        <fullName evidence="2">Uncharacterized protein</fullName>
    </submittedName>
</protein>
<comment type="caution">
    <text evidence="2">The sequence shown here is derived from an EMBL/GenBank/DDBJ whole genome shotgun (WGS) entry which is preliminary data.</text>
</comment>
<reference evidence="2 3" key="1">
    <citation type="submission" date="2024-02" db="EMBL/GenBank/DDBJ databases">
        <title>FIRST GENOME SEQUENCES OF Leishmania (Viannia) shawi, Leishmania (Viannia) lindenbergi AND Leishmania (Viannia) utingensis.</title>
        <authorList>
            <person name="Resadore F."/>
            <person name="Custodio M.G.F."/>
            <person name="Boite M.C."/>
            <person name="Cupolillo E."/>
            <person name="Ferreira G.E.M."/>
        </authorList>
    </citation>
    <scope>NUCLEOTIDE SEQUENCE [LARGE SCALE GENOMIC DNA]</scope>
    <source>
        <strain evidence="2 3">MHOM/BR/1966/M15733</strain>
    </source>
</reference>